<keyword evidence="3" id="KW-1185">Reference proteome</keyword>
<dbReference type="PATRIC" id="fig|68170.10.peg.6013"/>
<dbReference type="EMBL" id="JYJG01000172">
    <property type="protein sequence ID" value="KJK46349.1"/>
    <property type="molecule type" value="Genomic_DNA"/>
</dbReference>
<dbReference type="RefSeq" id="WP_045313827.1">
    <property type="nucleotide sequence ID" value="NZ_JYJG01000172.1"/>
</dbReference>
<evidence type="ECO:0000256" key="1">
    <source>
        <dbReference type="SAM" id="MobiDB-lite"/>
    </source>
</evidence>
<proteinExistence type="predicted"/>
<evidence type="ECO:0000313" key="2">
    <source>
        <dbReference type="EMBL" id="KJK46349.1"/>
    </source>
</evidence>
<dbReference type="Proteomes" id="UP000033393">
    <property type="component" value="Unassembled WGS sequence"/>
</dbReference>
<name>A0A0F0GS70_LENAE</name>
<sequence>MITTTANTITLCVLGCRAPGGDPWPAQSGYLTCDPCAAELRTALLEIVELYALLDEALLPGVTEGSTRGSPGFGSRSPARDGVLSMSDPRSRQEDEGDPLPVLDVLASWADNVREDTGLVPREITESVRREGGLLAGWLDHTANQVWAVGILDKLTEARNAISITLGFAQRTVAGEAHFLIKWMDWITRQYWVADLSAEAGQLRHQLRGALGLQERSVPVGACPVKVRDQDTTRKCGASLRARLGGEWITCRACGTSWPRAFWDMLGDALGTPLSDLASLSVWLTVPNGTLRRWRHEDQWTNHGSKARPLFARADVLASWQRRRGPARAA</sequence>
<gene>
    <name evidence="2" type="ORF">UK23_23835</name>
</gene>
<reference evidence="2 3" key="1">
    <citation type="submission" date="2015-02" db="EMBL/GenBank/DDBJ databases">
        <authorList>
            <person name="Ju K.-S."/>
            <person name="Doroghazi J.R."/>
            <person name="Metcalf W."/>
        </authorList>
    </citation>
    <scope>NUCLEOTIDE SEQUENCE [LARGE SCALE GENOMIC DNA]</scope>
    <source>
        <strain evidence="2 3">NRRL B-16140</strain>
    </source>
</reference>
<protein>
    <submittedName>
        <fullName evidence="2">Uncharacterized protein</fullName>
    </submittedName>
</protein>
<dbReference type="OrthoDB" id="3623056at2"/>
<comment type="caution">
    <text evidence="2">The sequence shown here is derived from an EMBL/GenBank/DDBJ whole genome shotgun (WGS) entry which is preliminary data.</text>
</comment>
<organism evidence="2 3">
    <name type="scientific">Lentzea aerocolonigenes</name>
    <name type="common">Lechevalieria aerocolonigenes</name>
    <name type="synonym">Saccharothrix aerocolonigenes</name>
    <dbReference type="NCBI Taxonomy" id="68170"/>
    <lineage>
        <taxon>Bacteria</taxon>
        <taxon>Bacillati</taxon>
        <taxon>Actinomycetota</taxon>
        <taxon>Actinomycetes</taxon>
        <taxon>Pseudonocardiales</taxon>
        <taxon>Pseudonocardiaceae</taxon>
        <taxon>Lentzea</taxon>
    </lineage>
</organism>
<evidence type="ECO:0000313" key="3">
    <source>
        <dbReference type="Proteomes" id="UP000033393"/>
    </source>
</evidence>
<feature type="region of interest" description="Disordered" evidence="1">
    <location>
        <begin position="64"/>
        <end position="98"/>
    </location>
</feature>
<dbReference type="AlphaFoldDB" id="A0A0F0GS70"/>
<accession>A0A0F0GS70</accession>